<evidence type="ECO:0008006" key="5">
    <source>
        <dbReference type="Google" id="ProtNLM"/>
    </source>
</evidence>
<feature type="domain" description="Methyltransferase FkbM" evidence="2">
    <location>
        <begin position="96"/>
        <end position="242"/>
    </location>
</feature>
<reference evidence="3 4" key="1">
    <citation type="submission" date="2014-03" db="EMBL/GenBank/DDBJ databases">
        <title>The draft genome sequence of Marivita geojedonensis KCTC 23882.</title>
        <authorList>
            <person name="Lai Q."/>
            <person name="Shao Z."/>
        </authorList>
    </citation>
    <scope>NUCLEOTIDE SEQUENCE [LARGE SCALE GENOMIC DNA]</scope>
    <source>
        <strain evidence="3 4">DPG-138</strain>
    </source>
</reference>
<proteinExistence type="predicted"/>
<dbReference type="InterPro" id="IPR029063">
    <property type="entry name" value="SAM-dependent_MTases_sf"/>
</dbReference>
<dbReference type="PANTHER" id="PTHR45947">
    <property type="entry name" value="SULFOQUINOVOSYL TRANSFERASE SQD2"/>
    <property type="match status" value="1"/>
</dbReference>
<dbReference type="GO" id="GO:0016757">
    <property type="term" value="F:glycosyltransferase activity"/>
    <property type="evidence" value="ECO:0007669"/>
    <property type="project" value="InterPro"/>
</dbReference>
<evidence type="ECO:0000313" key="4">
    <source>
        <dbReference type="Proteomes" id="UP000193926"/>
    </source>
</evidence>
<organism evidence="3 4">
    <name type="scientific">Marivita geojedonensis</name>
    <dbReference type="NCBI Taxonomy" id="1123756"/>
    <lineage>
        <taxon>Bacteria</taxon>
        <taxon>Pseudomonadati</taxon>
        <taxon>Pseudomonadota</taxon>
        <taxon>Alphaproteobacteria</taxon>
        <taxon>Rhodobacterales</taxon>
        <taxon>Roseobacteraceae</taxon>
        <taxon>Marivita</taxon>
    </lineage>
</organism>
<dbReference type="InterPro" id="IPR006342">
    <property type="entry name" value="FkbM_mtfrase"/>
</dbReference>
<dbReference type="EMBL" id="JFKC01000011">
    <property type="protein sequence ID" value="OSQ50529.1"/>
    <property type="molecule type" value="Genomic_DNA"/>
</dbReference>
<name>A0A1X4NK03_9RHOB</name>
<dbReference type="Gene3D" id="3.40.50.2000">
    <property type="entry name" value="Glycogen Phosphorylase B"/>
    <property type="match status" value="1"/>
</dbReference>
<sequence>MDAESIELLELSEKLSRYVSESCLSPFLDLDSSALKALLPKATVQSLQRFGYRLTPDATGEDGASTPIRDETLSHYGLRYLEKAELRSIENRDVIDAGSFDGSSARFFLQNHPIQRVFCFEPDPANFAHLMNDSQAELSSGRIVATQVALSNRMGLAIMSPAGMGSSRAKAELVAEPRIVVRSKTIDVFLKDFPEANIGLIKLDVEGDAVLALQGAVQTIRTHRPVLIVSFYHTPQEFAETPPYLLDTFPAPGAPQRDVCRERLGLAPETRVILLAVHKSSNKRKGFSLAAQALAKLAVADDGAHDICVAVLGSVDKDALSDLALPFKVVSLGFISEEEQKSVIYKAADVCLVPSLQESLSVVASDSIRNGTPVVCFKSSGLQSFVRHKANGYTASAFDTDDLSRGLQWALFDCDARATRSAAAETGQELFAPENNIERYEQIIDHAIRNHAAQDFDTETFEELTNLFQCVGQDSRYRHVVRRHLEKSLKKTKVG</sequence>
<evidence type="ECO:0000313" key="3">
    <source>
        <dbReference type="EMBL" id="OSQ50529.1"/>
    </source>
</evidence>
<comment type="caution">
    <text evidence="3">The sequence shown here is derived from an EMBL/GenBank/DDBJ whole genome shotgun (WGS) entry which is preliminary data.</text>
</comment>
<accession>A0A1X4NK03</accession>
<dbReference type="InterPro" id="IPR050194">
    <property type="entry name" value="Glycosyltransferase_grp1"/>
</dbReference>
<dbReference type="Pfam" id="PF05050">
    <property type="entry name" value="Methyltransf_21"/>
    <property type="match status" value="1"/>
</dbReference>
<protein>
    <recommendedName>
        <fullName evidence="5">Methyltransferase FkbM domain-containing protein</fullName>
    </recommendedName>
</protein>
<dbReference type="Pfam" id="PF00534">
    <property type="entry name" value="Glycos_transf_1"/>
    <property type="match status" value="1"/>
</dbReference>
<gene>
    <name evidence="3" type="ORF">MGEO_12050</name>
</gene>
<dbReference type="InterPro" id="IPR001296">
    <property type="entry name" value="Glyco_trans_1"/>
</dbReference>
<dbReference type="Gene3D" id="3.40.50.150">
    <property type="entry name" value="Vaccinia Virus protein VP39"/>
    <property type="match status" value="1"/>
</dbReference>
<dbReference type="RefSeq" id="WP_085637875.1">
    <property type="nucleotide sequence ID" value="NZ_PVTN01000004.1"/>
</dbReference>
<dbReference type="SUPFAM" id="SSF53335">
    <property type="entry name" value="S-adenosyl-L-methionine-dependent methyltransferases"/>
    <property type="match status" value="1"/>
</dbReference>
<keyword evidence="4" id="KW-1185">Reference proteome</keyword>
<dbReference type="SUPFAM" id="SSF53756">
    <property type="entry name" value="UDP-Glycosyltransferase/glycogen phosphorylase"/>
    <property type="match status" value="1"/>
</dbReference>
<feature type="domain" description="Glycosyl transferase family 1" evidence="1">
    <location>
        <begin position="268"/>
        <end position="421"/>
    </location>
</feature>
<dbReference type="STRING" id="1123756.MGEO_12050"/>
<dbReference type="OrthoDB" id="4104638at2"/>
<dbReference type="PANTHER" id="PTHR45947:SF3">
    <property type="entry name" value="SULFOQUINOVOSYL TRANSFERASE SQD2"/>
    <property type="match status" value="1"/>
</dbReference>
<evidence type="ECO:0000259" key="2">
    <source>
        <dbReference type="Pfam" id="PF05050"/>
    </source>
</evidence>
<evidence type="ECO:0000259" key="1">
    <source>
        <dbReference type="Pfam" id="PF00534"/>
    </source>
</evidence>
<dbReference type="AlphaFoldDB" id="A0A1X4NK03"/>
<dbReference type="Proteomes" id="UP000193926">
    <property type="component" value="Unassembled WGS sequence"/>
</dbReference>
<dbReference type="NCBIfam" id="TIGR01444">
    <property type="entry name" value="fkbM_fam"/>
    <property type="match status" value="1"/>
</dbReference>